<keyword evidence="3" id="KW-0804">Transcription</keyword>
<dbReference type="InterPro" id="IPR005158">
    <property type="entry name" value="BTAD"/>
</dbReference>
<dbReference type="PANTHER" id="PTHR35807:SF1">
    <property type="entry name" value="TRANSCRIPTIONAL REGULATOR REDD"/>
    <property type="match status" value="1"/>
</dbReference>
<dbReference type="Gene3D" id="1.10.8.430">
    <property type="entry name" value="Helical domain of apoptotic protease-activating factors"/>
    <property type="match status" value="1"/>
</dbReference>
<comment type="caution">
    <text evidence="5">The sequence shown here is derived from an EMBL/GenBank/DDBJ whole genome shotgun (WGS) entry which is preliminary data.</text>
</comment>
<dbReference type="Gene3D" id="3.40.50.300">
    <property type="entry name" value="P-loop containing nucleotide triphosphate hydrolases"/>
    <property type="match status" value="1"/>
</dbReference>
<dbReference type="AlphaFoldDB" id="A0A931A9E2"/>
<evidence type="ECO:0000313" key="6">
    <source>
        <dbReference type="Proteomes" id="UP000605361"/>
    </source>
</evidence>
<name>A0A931A9E2_9ACTN</name>
<dbReference type="InterPro" id="IPR016032">
    <property type="entry name" value="Sig_transdc_resp-reg_C-effctor"/>
</dbReference>
<dbReference type="RefSeq" id="WP_195896028.1">
    <property type="nucleotide sequence ID" value="NZ_JADOGI010000038.1"/>
</dbReference>
<dbReference type="InterPro" id="IPR042197">
    <property type="entry name" value="Apaf_helical"/>
</dbReference>
<dbReference type="PANTHER" id="PTHR35807">
    <property type="entry name" value="TRANSCRIPTIONAL REGULATOR REDD-RELATED"/>
    <property type="match status" value="1"/>
</dbReference>
<evidence type="ECO:0000259" key="4">
    <source>
        <dbReference type="SMART" id="SM01043"/>
    </source>
</evidence>
<dbReference type="Gene3D" id="1.10.10.10">
    <property type="entry name" value="Winged helix-like DNA-binding domain superfamily/Winged helix DNA-binding domain"/>
    <property type="match status" value="1"/>
</dbReference>
<dbReference type="InterPro" id="IPR051677">
    <property type="entry name" value="AfsR-DnrI-RedD_regulator"/>
</dbReference>
<keyword evidence="6" id="KW-1185">Reference proteome</keyword>
<dbReference type="SUPFAM" id="SSF46894">
    <property type="entry name" value="C-terminal effector domain of the bipartite response regulators"/>
    <property type="match status" value="1"/>
</dbReference>
<dbReference type="SUPFAM" id="SSF48452">
    <property type="entry name" value="TPR-like"/>
    <property type="match status" value="1"/>
</dbReference>
<evidence type="ECO:0000313" key="5">
    <source>
        <dbReference type="EMBL" id="MBF8187059.1"/>
    </source>
</evidence>
<dbReference type="Gene3D" id="1.25.40.10">
    <property type="entry name" value="Tetratricopeptide repeat domain"/>
    <property type="match status" value="1"/>
</dbReference>
<keyword evidence="1" id="KW-0677">Repeat</keyword>
<gene>
    <name evidence="5" type="ORF">ITP53_15205</name>
</gene>
<dbReference type="Pfam" id="PF03704">
    <property type="entry name" value="BTAD"/>
    <property type="match status" value="1"/>
</dbReference>
<dbReference type="Pfam" id="PF00931">
    <property type="entry name" value="NB-ARC"/>
    <property type="match status" value="1"/>
</dbReference>
<dbReference type="GO" id="GO:0006355">
    <property type="term" value="P:regulation of DNA-templated transcription"/>
    <property type="evidence" value="ECO:0007669"/>
    <property type="project" value="InterPro"/>
</dbReference>
<keyword evidence="2" id="KW-0805">Transcription regulation</keyword>
<dbReference type="InterPro" id="IPR011990">
    <property type="entry name" value="TPR-like_helical_dom_sf"/>
</dbReference>
<reference evidence="5" key="1">
    <citation type="submission" date="2020-11" db="EMBL/GenBank/DDBJ databases">
        <title>Whole-genome analyses of Nonomuraea sp. K274.</title>
        <authorList>
            <person name="Veyisoglu A."/>
        </authorList>
    </citation>
    <scope>NUCLEOTIDE SEQUENCE</scope>
    <source>
        <strain evidence="5">K274</strain>
    </source>
</reference>
<evidence type="ECO:0000256" key="3">
    <source>
        <dbReference type="ARBA" id="ARBA00023163"/>
    </source>
</evidence>
<evidence type="ECO:0000256" key="1">
    <source>
        <dbReference type="ARBA" id="ARBA00022737"/>
    </source>
</evidence>
<feature type="domain" description="Bacterial transcriptional activator" evidence="4">
    <location>
        <begin position="71"/>
        <end position="214"/>
    </location>
</feature>
<evidence type="ECO:0000256" key="2">
    <source>
        <dbReference type="ARBA" id="ARBA00023015"/>
    </source>
</evidence>
<protein>
    <recommendedName>
        <fullName evidence="4">Bacterial transcriptional activator domain-containing protein</fullName>
    </recommendedName>
</protein>
<sequence length="648" mass="70646">MAGLLAEANRVISIDRLIKLLWDTQPPVTAKEQVQNVVSAVRRTLDQWAPLAGTVVTRSPGYMAAVPCDQLDATLFEELAAHARALAPTDPHQALGMYREALGLWRGTALAGLGNEVIQATANRLDEERLTVFEERAELELKLGRDRHLIGHLQAMTIEYPLRERFRGLLMLALHRGGRTADALQVYRNTRRMLIDELGLEPSDQLRRLEQQILANDRQLLRPAAPPPEPPATPQPALVRAAEATPSKRLTMHLPASFIKMAGRRSETIDAVKHLTPPAASASQSPPIVVVTGPPGVGKTAFAESVARTTTNVFPDGRLWTCMDARPAPLAETLHRFLITLGKPAPADATDYTLIGMYNEALASRSMLIVLDGVVDEAQIRGLLPTNGNCSILITSRRPLTALAQAHTIVLNTLDPEASLDMLSTLLGSGRVAAEPSAAKRIAELCDGLPLALHAIGARIAAKPHWRLSMVESRLANPKNRLEGLTHSDLDLRSRFRRAENEQSAAAAVLFRRLALLEDVPVPSWVAATLVSVDPLTAEALLEQLVDAWLLTAEADQNGQVLYRMPSLARCYAIERLLTDESVESRRSTIQRVRDVLASTPWSLVATPDTGQCDPWLISDLALVETAPDRWGTATPSALNPAVPARTR</sequence>
<proteinExistence type="predicted"/>
<dbReference type="InterPro" id="IPR027417">
    <property type="entry name" value="P-loop_NTPase"/>
</dbReference>
<dbReference type="Proteomes" id="UP000605361">
    <property type="component" value="Unassembled WGS sequence"/>
</dbReference>
<dbReference type="PRINTS" id="PR00364">
    <property type="entry name" value="DISEASERSIST"/>
</dbReference>
<dbReference type="InterPro" id="IPR002182">
    <property type="entry name" value="NB-ARC"/>
</dbReference>
<dbReference type="SUPFAM" id="SSF52540">
    <property type="entry name" value="P-loop containing nucleoside triphosphate hydrolases"/>
    <property type="match status" value="1"/>
</dbReference>
<dbReference type="CDD" id="cd15831">
    <property type="entry name" value="BTAD"/>
    <property type="match status" value="1"/>
</dbReference>
<dbReference type="SMART" id="SM01043">
    <property type="entry name" value="BTAD"/>
    <property type="match status" value="1"/>
</dbReference>
<accession>A0A931A9E2</accession>
<dbReference type="EMBL" id="JADOGI010000038">
    <property type="protein sequence ID" value="MBF8187059.1"/>
    <property type="molecule type" value="Genomic_DNA"/>
</dbReference>
<dbReference type="GO" id="GO:0003677">
    <property type="term" value="F:DNA binding"/>
    <property type="evidence" value="ECO:0007669"/>
    <property type="project" value="InterPro"/>
</dbReference>
<organism evidence="5 6">
    <name type="scientific">Nonomuraea cypriaca</name>
    <dbReference type="NCBI Taxonomy" id="1187855"/>
    <lineage>
        <taxon>Bacteria</taxon>
        <taxon>Bacillati</taxon>
        <taxon>Actinomycetota</taxon>
        <taxon>Actinomycetes</taxon>
        <taxon>Streptosporangiales</taxon>
        <taxon>Streptosporangiaceae</taxon>
        <taxon>Nonomuraea</taxon>
    </lineage>
</organism>
<dbReference type="InterPro" id="IPR036388">
    <property type="entry name" value="WH-like_DNA-bd_sf"/>
</dbReference>
<dbReference type="GO" id="GO:0043531">
    <property type="term" value="F:ADP binding"/>
    <property type="evidence" value="ECO:0007669"/>
    <property type="project" value="InterPro"/>
</dbReference>